<dbReference type="Pfam" id="PF13704">
    <property type="entry name" value="Glyco_tranf_2_4"/>
    <property type="match status" value="1"/>
</dbReference>
<dbReference type="EMBL" id="ACLR01000120">
    <property type="protein sequence ID" value="EEK16989.1"/>
    <property type="molecule type" value="Genomic_DNA"/>
</dbReference>
<comment type="caution">
    <text evidence="1">The sequence shown here is derived from an EMBL/GenBank/DDBJ whole genome shotgun (WGS) entry which is preliminary data.</text>
</comment>
<dbReference type="OrthoDB" id="835336at2"/>
<accession>C2MB55</accession>
<dbReference type="eggNOG" id="COG0463">
    <property type="taxonomic scope" value="Bacteria"/>
</dbReference>
<dbReference type="Proteomes" id="UP000003303">
    <property type="component" value="Unassembled WGS sequence"/>
</dbReference>
<organism evidence="1 2">
    <name type="scientific">Porphyromonas uenonis 60-3</name>
    <dbReference type="NCBI Taxonomy" id="596327"/>
    <lineage>
        <taxon>Bacteria</taxon>
        <taxon>Pseudomonadati</taxon>
        <taxon>Bacteroidota</taxon>
        <taxon>Bacteroidia</taxon>
        <taxon>Bacteroidales</taxon>
        <taxon>Porphyromonadaceae</taxon>
        <taxon>Porphyromonas</taxon>
    </lineage>
</organism>
<dbReference type="RefSeq" id="WP_007365135.1">
    <property type="nucleotide sequence ID" value="NZ_ACLR01000120.1"/>
</dbReference>
<evidence type="ECO:0000313" key="1">
    <source>
        <dbReference type="EMBL" id="EEK16989.1"/>
    </source>
</evidence>
<protein>
    <recommendedName>
        <fullName evidence="3">Glycosyl transferase family 2</fullName>
    </recommendedName>
</protein>
<evidence type="ECO:0000313" key="2">
    <source>
        <dbReference type="Proteomes" id="UP000003303"/>
    </source>
</evidence>
<reference evidence="1 2" key="1">
    <citation type="submission" date="2009-04" db="EMBL/GenBank/DDBJ databases">
        <authorList>
            <person name="Sebastian Y."/>
            <person name="Madupu R."/>
            <person name="Durkin A.S."/>
            <person name="Torralba M."/>
            <person name="Methe B."/>
            <person name="Sutton G.G."/>
            <person name="Strausberg R.L."/>
            <person name="Nelson K.E."/>
        </authorList>
    </citation>
    <scope>NUCLEOTIDE SEQUENCE [LARGE SCALE GENOMIC DNA]</scope>
    <source>
        <strain evidence="1 2">60-3</strain>
    </source>
</reference>
<dbReference type="STRING" id="596327.PORUE0001_0101"/>
<name>C2MB55_9PORP</name>
<dbReference type="AlphaFoldDB" id="C2MB55"/>
<proteinExistence type="predicted"/>
<evidence type="ECO:0008006" key="3">
    <source>
        <dbReference type="Google" id="ProtNLM"/>
    </source>
</evidence>
<sequence>METKRVAALTMVRNDDFYLRRWTAYYGRELGEEHLYIYLDGKDQPLPDWCPQATVVAVDKIQGQVVSAEKERLAFLSERAKELLTTGGYDLVIGVDADEILVVDPLVGMGLKEYLSQIQVGVSVSGLGVDVGQHLEKEDDIREDSPFLQQRHYARLSTRYTKPCVIAQPVVWGSGFHRIKGHNFTIDPQLYLFHFGYFDMKRIEARFADPDRREAGWTKHIAKRSKTIQQVTNHKARPWDSTTRLARKLQTYIRPPYAWNKPAMLGLCLIVEIPERFHDTV</sequence>
<keyword evidence="2" id="KW-1185">Reference proteome</keyword>
<gene>
    <name evidence="1" type="ORF">PORUE0001_0101</name>
</gene>